<evidence type="ECO:0000313" key="1">
    <source>
        <dbReference type="EMBL" id="GAG85664.1"/>
    </source>
</evidence>
<sequence length="44" mass="4844">MIISVNPIIMKITERTLGGVDKNTIKKEITGIIWIGTLVNGAKY</sequence>
<protein>
    <submittedName>
        <fullName evidence="1">Uncharacterized protein</fullName>
    </submittedName>
</protein>
<comment type="caution">
    <text evidence="1">The sequence shown here is derived from an EMBL/GenBank/DDBJ whole genome shotgun (WGS) entry which is preliminary data.</text>
</comment>
<proteinExistence type="predicted"/>
<organism evidence="1">
    <name type="scientific">marine sediment metagenome</name>
    <dbReference type="NCBI Taxonomy" id="412755"/>
    <lineage>
        <taxon>unclassified sequences</taxon>
        <taxon>metagenomes</taxon>
        <taxon>ecological metagenomes</taxon>
    </lineage>
</organism>
<reference evidence="1" key="1">
    <citation type="journal article" date="2014" name="Front. Microbiol.">
        <title>High frequency of phylogenetically diverse reductive dehalogenase-homologous genes in deep subseafloor sedimentary metagenomes.</title>
        <authorList>
            <person name="Kawai M."/>
            <person name="Futagami T."/>
            <person name="Toyoda A."/>
            <person name="Takaki Y."/>
            <person name="Nishi S."/>
            <person name="Hori S."/>
            <person name="Arai W."/>
            <person name="Tsubouchi T."/>
            <person name="Morono Y."/>
            <person name="Uchiyama I."/>
            <person name="Ito T."/>
            <person name="Fujiyama A."/>
            <person name="Inagaki F."/>
            <person name="Takami H."/>
        </authorList>
    </citation>
    <scope>NUCLEOTIDE SEQUENCE</scope>
    <source>
        <strain evidence="1">Expedition CK06-06</strain>
    </source>
</reference>
<name>X1AS40_9ZZZZ</name>
<gene>
    <name evidence="1" type="ORF">S01H4_36314</name>
</gene>
<dbReference type="AlphaFoldDB" id="X1AS40"/>
<accession>X1AS40</accession>
<dbReference type="EMBL" id="BART01019396">
    <property type="protein sequence ID" value="GAG85664.1"/>
    <property type="molecule type" value="Genomic_DNA"/>
</dbReference>